<comment type="caution">
    <text evidence="2">The sequence shown here is derived from an EMBL/GenBank/DDBJ whole genome shotgun (WGS) entry which is preliminary data.</text>
</comment>
<organism evidence="2 3">
    <name type="scientific">Collinsella ihumii</name>
    <dbReference type="NCBI Taxonomy" id="1720204"/>
    <lineage>
        <taxon>Bacteria</taxon>
        <taxon>Bacillati</taxon>
        <taxon>Actinomycetota</taxon>
        <taxon>Coriobacteriia</taxon>
        <taxon>Coriobacteriales</taxon>
        <taxon>Coriobacteriaceae</taxon>
        <taxon>Collinsella</taxon>
    </lineage>
</organism>
<reference evidence="2" key="2">
    <citation type="submission" date="2024-05" db="EMBL/GenBank/DDBJ databases">
        <title>Identification and characterization of horizontal gene transfer across gut microbiota members of farm animals based on homology search.</title>
        <authorList>
            <person name="Schwarzerova J."/>
            <person name="Nykrynova M."/>
            <person name="Jureckova K."/>
            <person name="Cejkova D."/>
            <person name="Rychlik I."/>
        </authorList>
    </citation>
    <scope>NUCLEOTIDE SEQUENCE</scope>
    <source>
        <strain evidence="2">176_SSukc20</strain>
    </source>
</reference>
<name>A0ABT7XHK2_9ACTN</name>
<dbReference type="RefSeq" id="WP_289836446.1">
    <property type="nucleotide sequence ID" value="NZ_JAUEIQ010000017.1"/>
</dbReference>
<dbReference type="Pfam" id="PF11839">
    <property type="entry name" value="Alanine_zipper"/>
    <property type="match status" value="1"/>
</dbReference>
<evidence type="ECO:0000313" key="2">
    <source>
        <dbReference type="EMBL" id="MDN0064886.1"/>
    </source>
</evidence>
<feature type="non-terminal residue" evidence="2">
    <location>
        <position position="1"/>
    </location>
</feature>
<feature type="region of interest" description="Disordered" evidence="1">
    <location>
        <begin position="55"/>
        <end position="81"/>
    </location>
</feature>
<reference evidence="2" key="1">
    <citation type="submission" date="2023-06" db="EMBL/GenBank/DDBJ databases">
        <authorList>
            <person name="Zeman M."/>
            <person name="Kubasova T."/>
            <person name="Jahodarova E."/>
            <person name="Nykrynova M."/>
            <person name="Rychlik I."/>
        </authorList>
    </citation>
    <scope>NUCLEOTIDE SEQUENCE</scope>
    <source>
        <strain evidence="2">176_SSukc20</strain>
    </source>
</reference>
<gene>
    <name evidence="2" type="ORF">QVN30_11310</name>
</gene>
<keyword evidence="3" id="KW-1185">Reference proteome</keyword>
<dbReference type="Proteomes" id="UP001168435">
    <property type="component" value="Unassembled WGS sequence"/>
</dbReference>
<accession>A0ABT7XHK2</accession>
<proteinExistence type="predicted"/>
<evidence type="ECO:0000256" key="1">
    <source>
        <dbReference type="SAM" id="MobiDB-lite"/>
    </source>
</evidence>
<sequence>DLLRVGRIQDKTGGSYWDLDTGDMQLDFTPDGMATDSDINLLSTRITAAQSTANNASSAASSAQRTANSAQTTANTANSKATSAKTKTDKITFTSSGITVKGTDGRNYKAMTLSPDGLINDGSITDLKTAQATLGLKDWGLVFQDNAETVRFWVSNNRDEIYGQTTSCSFLINSGGMWVNGKKVQTE</sequence>
<evidence type="ECO:0000313" key="3">
    <source>
        <dbReference type="Proteomes" id="UP001168435"/>
    </source>
</evidence>
<dbReference type="InterPro" id="IPR021793">
    <property type="entry name" value="Oprl"/>
</dbReference>
<dbReference type="EMBL" id="JAUEIQ010000017">
    <property type="protein sequence ID" value="MDN0064886.1"/>
    <property type="molecule type" value="Genomic_DNA"/>
</dbReference>
<protein>
    <submittedName>
        <fullName evidence="2">Alanine-zipper protein</fullName>
    </submittedName>
</protein>